<dbReference type="Proteomes" id="UP001501444">
    <property type="component" value="Unassembled WGS sequence"/>
</dbReference>
<evidence type="ECO:0000313" key="2">
    <source>
        <dbReference type="Proteomes" id="UP001501444"/>
    </source>
</evidence>
<comment type="caution">
    <text evidence="1">The sequence shown here is derived from an EMBL/GenBank/DDBJ whole genome shotgun (WGS) entry which is preliminary data.</text>
</comment>
<organism evidence="1 2">
    <name type="scientific">Dactylosporangium salmoneum</name>
    <dbReference type="NCBI Taxonomy" id="53361"/>
    <lineage>
        <taxon>Bacteria</taxon>
        <taxon>Bacillati</taxon>
        <taxon>Actinomycetota</taxon>
        <taxon>Actinomycetes</taxon>
        <taxon>Micromonosporales</taxon>
        <taxon>Micromonosporaceae</taxon>
        <taxon>Dactylosporangium</taxon>
    </lineage>
</organism>
<accession>A0ABP5T3I9</accession>
<dbReference type="RefSeq" id="WP_344612769.1">
    <property type="nucleotide sequence ID" value="NZ_BAAARV010000023.1"/>
</dbReference>
<reference evidence="2" key="1">
    <citation type="journal article" date="2019" name="Int. J. Syst. Evol. Microbiol.">
        <title>The Global Catalogue of Microorganisms (GCM) 10K type strain sequencing project: providing services to taxonomists for standard genome sequencing and annotation.</title>
        <authorList>
            <consortium name="The Broad Institute Genomics Platform"/>
            <consortium name="The Broad Institute Genome Sequencing Center for Infectious Disease"/>
            <person name="Wu L."/>
            <person name="Ma J."/>
        </authorList>
    </citation>
    <scope>NUCLEOTIDE SEQUENCE [LARGE SCALE GENOMIC DNA]</scope>
    <source>
        <strain evidence="2">JCM 3272</strain>
    </source>
</reference>
<evidence type="ECO:0000313" key="1">
    <source>
        <dbReference type="EMBL" id="GAA2343253.1"/>
    </source>
</evidence>
<dbReference type="EMBL" id="BAAARV010000023">
    <property type="protein sequence ID" value="GAA2343253.1"/>
    <property type="molecule type" value="Genomic_DNA"/>
</dbReference>
<keyword evidence="2" id="KW-1185">Reference proteome</keyword>
<proteinExistence type="predicted"/>
<protein>
    <submittedName>
        <fullName evidence="1">Uncharacterized protein</fullName>
    </submittedName>
</protein>
<name>A0ABP5T3I9_9ACTN</name>
<sequence length="53" mass="5866">MTLKKTLQWSAIVFVVWFVAYRPDAAAKVMRGIGDIIAQLGTGFGDFFSQLIS</sequence>
<gene>
    <name evidence="1" type="ORF">GCM10010170_027940</name>
</gene>